<organism evidence="2 3">
    <name type="scientific">Paracoccus aurantius</name>
    <dbReference type="NCBI Taxonomy" id="3073814"/>
    <lineage>
        <taxon>Bacteria</taxon>
        <taxon>Pseudomonadati</taxon>
        <taxon>Pseudomonadota</taxon>
        <taxon>Alphaproteobacteria</taxon>
        <taxon>Rhodobacterales</taxon>
        <taxon>Paracoccaceae</taxon>
        <taxon>Paracoccus</taxon>
    </lineage>
</organism>
<evidence type="ECO:0000313" key="3">
    <source>
        <dbReference type="Proteomes" id="UP001269144"/>
    </source>
</evidence>
<protein>
    <submittedName>
        <fullName evidence="2">DUF4381 domain-containing protein</fullName>
    </submittedName>
</protein>
<proteinExistence type="predicted"/>
<keyword evidence="1" id="KW-0472">Membrane</keyword>
<evidence type="ECO:0000256" key="1">
    <source>
        <dbReference type="SAM" id="Phobius"/>
    </source>
</evidence>
<sequence length="172" mass="19240">MNPDVEEAPVAADDSLVSLLGQMHDLREPPAVSMWPATPIWGVIGIILLALLLLLAWRWVRYRKANAYRREALALLQGIEPGLARGDRRALAELDQLLRRTALAAFPRREVAALTGAEWAEYLDRTATPGPEGGFRMLNGLLASAPYARQVPEFDGARLMRLARHWIRHHHA</sequence>
<gene>
    <name evidence="2" type="ORF">RGQ15_17400</name>
</gene>
<dbReference type="EMBL" id="JAVQLW010000003">
    <property type="protein sequence ID" value="MDS9469341.1"/>
    <property type="molecule type" value="Genomic_DNA"/>
</dbReference>
<keyword evidence="1" id="KW-0812">Transmembrane</keyword>
<dbReference type="Proteomes" id="UP001269144">
    <property type="component" value="Unassembled WGS sequence"/>
</dbReference>
<feature type="transmembrane region" description="Helical" evidence="1">
    <location>
        <begin position="40"/>
        <end position="60"/>
    </location>
</feature>
<accession>A0ABU2HWD6</accession>
<keyword evidence="1" id="KW-1133">Transmembrane helix</keyword>
<name>A0ABU2HWD6_9RHOB</name>
<reference evidence="3" key="1">
    <citation type="submission" date="2023-07" db="EMBL/GenBank/DDBJ databases">
        <title>Paracoccus sp. MBLB3053 whole genome sequence.</title>
        <authorList>
            <person name="Hwang C.Y."/>
            <person name="Cho E.-S."/>
            <person name="Seo M.-J."/>
        </authorList>
    </citation>
    <scope>NUCLEOTIDE SEQUENCE [LARGE SCALE GENOMIC DNA]</scope>
    <source>
        <strain evidence="3">MBLB3053</strain>
    </source>
</reference>
<evidence type="ECO:0000313" key="2">
    <source>
        <dbReference type="EMBL" id="MDS9469341.1"/>
    </source>
</evidence>
<dbReference type="Pfam" id="PF14316">
    <property type="entry name" value="DUF4381"/>
    <property type="match status" value="1"/>
</dbReference>
<dbReference type="RefSeq" id="WP_311161942.1">
    <property type="nucleotide sequence ID" value="NZ_JAVQLW010000003.1"/>
</dbReference>
<dbReference type="InterPro" id="IPR025489">
    <property type="entry name" value="DUF4381"/>
</dbReference>
<comment type="caution">
    <text evidence="2">The sequence shown here is derived from an EMBL/GenBank/DDBJ whole genome shotgun (WGS) entry which is preliminary data.</text>
</comment>
<keyword evidence="3" id="KW-1185">Reference proteome</keyword>